<organism evidence="6 7">
    <name type="scientific">Physcomitrium patens</name>
    <name type="common">Spreading-leaved earth moss</name>
    <name type="synonym">Physcomitrella patens</name>
    <dbReference type="NCBI Taxonomy" id="3218"/>
    <lineage>
        <taxon>Eukaryota</taxon>
        <taxon>Viridiplantae</taxon>
        <taxon>Streptophyta</taxon>
        <taxon>Embryophyta</taxon>
        <taxon>Bryophyta</taxon>
        <taxon>Bryophytina</taxon>
        <taxon>Bryopsida</taxon>
        <taxon>Funariidae</taxon>
        <taxon>Funariales</taxon>
        <taxon>Funariaceae</taxon>
        <taxon>Physcomitrium</taxon>
    </lineage>
</organism>
<evidence type="ECO:0000256" key="3">
    <source>
        <dbReference type="ARBA" id="ARBA00022801"/>
    </source>
</evidence>
<dbReference type="GO" id="GO:0004519">
    <property type="term" value="F:endonuclease activity"/>
    <property type="evidence" value="ECO:0007669"/>
    <property type="project" value="UniProtKB-KW"/>
</dbReference>
<dbReference type="PANTHER" id="PTHR12302">
    <property type="entry name" value="EBNA2 BINDING PROTEIN P100"/>
    <property type="match status" value="1"/>
</dbReference>
<reference evidence="6" key="3">
    <citation type="submission" date="2020-12" db="UniProtKB">
        <authorList>
            <consortium name="EnsemblPlants"/>
        </authorList>
    </citation>
    <scope>IDENTIFICATION</scope>
</reference>
<dbReference type="EnsemblPlants" id="Pp3c11_3120V3.4">
    <property type="protein sequence ID" value="Pp3c11_3120V3.4"/>
    <property type="gene ID" value="Pp3c11_3120"/>
</dbReference>
<evidence type="ECO:0000256" key="2">
    <source>
        <dbReference type="ARBA" id="ARBA00022759"/>
    </source>
</evidence>
<evidence type="ECO:0000313" key="7">
    <source>
        <dbReference type="Proteomes" id="UP000006727"/>
    </source>
</evidence>
<keyword evidence="7" id="KW-1185">Reference proteome</keyword>
<protein>
    <recommendedName>
        <fullName evidence="5">TNase-like domain-containing protein</fullName>
    </recommendedName>
</protein>
<dbReference type="PROSITE" id="PS50830">
    <property type="entry name" value="TNASE_3"/>
    <property type="match status" value="1"/>
</dbReference>
<dbReference type="PANTHER" id="PTHR12302:SF3">
    <property type="entry name" value="SERINE_THREONINE-PROTEIN KINASE 31"/>
    <property type="match status" value="1"/>
</dbReference>
<proteinExistence type="predicted"/>
<dbReference type="Gramene" id="Pp3c11_3120V3.4">
    <property type="protein sequence ID" value="Pp3c11_3120V3.4"/>
    <property type="gene ID" value="Pp3c11_3120"/>
</dbReference>
<dbReference type="Proteomes" id="UP000006727">
    <property type="component" value="Chromosome 11"/>
</dbReference>
<keyword evidence="1" id="KW-0540">Nuclease</keyword>
<feature type="region of interest" description="Disordered" evidence="4">
    <location>
        <begin position="131"/>
        <end position="191"/>
    </location>
</feature>
<dbReference type="GO" id="GO:0016787">
    <property type="term" value="F:hydrolase activity"/>
    <property type="evidence" value="ECO:0007669"/>
    <property type="project" value="UniProtKB-KW"/>
</dbReference>
<dbReference type="InterPro" id="IPR035437">
    <property type="entry name" value="SNase_OB-fold_sf"/>
</dbReference>
<feature type="compositionally biased region" description="Low complexity" evidence="4">
    <location>
        <begin position="137"/>
        <end position="146"/>
    </location>
</feature>
<dbReference type="Pfam" id="PF00565">
    <property type="entry name" value="SNase"/>
    <property type="match status" value="1"/>
</dbReference>
<accession>A0A7I4AFK3</accession>
<sequence length="419" mass="47652">MGNCLRVCAGDDSDSENTTYQGYQGSYGSFEEPPHRPIVVTLDGYSAFTRDLQEFKTTKKLPPELSNWVSVSKRHQTNWYQMLLDAWDTTRPIPATAGQVRVLIIRTLEGRIHGYELQSLLQFYHLNNLPPEPKKPQVPQVPQEPQVPKKPHVKQEPQVPKKPHVKQEPQPSRKPQVSQKPERPRGTKYPTVEPDVEYVIVTMPIKKNCVGDGDGFTAFVEVDKDSREKYQLPEEIKDNVKKRRDALARHDTATVNEMNNSMRRSGYKVINGHKLVRVYRIRLKGVDAPELGQPFGDEAKQILAEIVQDCKLSIQVYYKDIYDREVGDAYVCDTGIFVQEELLKKGAAHHHRVFDCRPNFAKLPELLVLAYGPLHILRRLGIIRKRTARNATTGEVARLLILLKFGASCQPGNGLNSMS</sequence>
<feature type="domain" description="TNase-like" evidence="5">
    <location>
        <begin position="210"/>
        <end position="348"/>
    </location>
</feature>
<reference evidence="6 7" key="1">
    <citation type="journal article" date="2008" name="Science">
        <title>The Physcomitrella genome reveals evolutionary insights into the conquest of land by plants.</title>
        <authorList>
            <person name="Rensing S."/>
            <person name="Lang D."/>
            <person name="Zimmer A."/>
            <person name="Terry A."/>
            <person name="Salamov A."/>
            <person name="Shapiro H."/>
            <person name="Nishiyama T."/>
            <person name="Perroud P.-F."/>
            <person name="Lindquist E."/>
            <person name="Kamisugi Y."/>
            <person name="Tanahashi T."/>
            <person name="Sakakibara K."/>
            <person name="Fujita T."/>
            <person name="Oishi K."/>
            <person name="Shin-I T."/>
            <person name="Kuroki Y."/>
            <person name="Toyoda A."/>
            <person name="Suzuki Y."/>
            <person name="Hashimoto A."/>
            <person name="Yamaguchi K."/>
            <person name="Sugano A."/>
            <person name="Kohara Y."/>
            <person name="Fujiyama A."/>
            <person name="Anterola A."/>
            <person name="Aoki S."/>
            <person name="Ashton N."/>
            <person name="Barbazuk W.B."/>
            <person name="Barker E."/>
            <person name="Bennetzen J."/>
            <person name="Bezanilla M."/>
            <person name="Blankenship R."/>
            <person name="Cho S.H."/>
            <person name="Dutcher S."/>
            <person name="Estelle M."/>
            <person name="Fawcett J.A."/>
            <person name="Gundlach H."/>
            <person name="Hanada K."/>
            <person name="Heyl A."/>
            <person name="Hicks K.A."/>
            <person name="Hugh J."/>
            <person name="Lohr M."/>
            <person name="Mayer K."/>
            <person name="Melkozernov A."/>
            <person name="Murata T."/>
            <person name="Nelson D."/>
            <person name="Pils B."/>
            <person name="Prigge M."/>
            <person name="Reiss B."/>
            <person name="Renner T."/>
            <person name="Rombauts S."/>
            <person name="Rushton P."/>
            <person name="Sanderfoot A."/>
            <person name="Schween G."/>
            <person name="Shiu S.-H."/>
            <person name="Stueber K."/>
            <person name="Theodoulou F.L."/>
            <person name="Tu H."/>
            <person name="Van de Peer Y."/>
            <person name="Verrier P.J."/>
            <person name="Waters E."/>
            <person name="Wood A."/>
            <person name="Yang L."/>
            <person name="Cove D."/>
            <person name="Cuming A."/>
            <person name="Hasebe M."/>
            <person name="Lucas S."/>
            <person name="Mishler D.B."/>
            <person name="Reski R."/>
            <person name="Grigoriev I."/>
            <person name="Quatrano R.S."/>
            <person name="Boore J.L."/>
        </authorList>
    </citation>
    <scope>NUCLEOTIDE SEQUENCE [LARGE SCALE GENOMIC DNA]</scope>
    <source>
        <strain evidence="6 7">cv. Gransden 2004</strain>
    </source>
</reference>
<dbReference type="InParanoid" id="A0A7I4AFK3"/>
<dbReference type="InterPro" id="IPR016071">
    <property type="entry name" value="Staphylococal_nuclease_OB-fold"/>
</dbReference>
<evidence type="ECO:0000259" key="5">
    <source>
        <dbReference type="PROSITE" id="PS50830"/>
    </source>
</evidence>
<keyword evidence="2" id="KW-0255">Endonuclease</keyword>
<dbReference type="AlphaFoldDB" id="A0A7I4AFK3"/>
<evidence type="ECO:0000256" key="1">
    <source>
        <dbReference type="ARBA" id="ARBA00022722"/>
    </source>
</evidence>
<evidence type="ECO:0000313" key="6">
    <source>
        <dbReference type="EnsemblPlants" id="Pp3c11_3120V3.4"/>
    </source>
</evidence>
<name>A0A7I4AFK3_PHYPA</name>
<gene>
    <name evidence="6" type="primary">LOC112288632</name>
</gene>
<dbReference type="SUPFAM" id="SSF50199">
    <property type="entry name" value="Staphylococcal nuclease"/>
    <property type="match status" value="1"/>
</dbReference>
<dbReference type="SMART" id="SM00318">
    <property type="entry name" value="SNc"/>
    <property type="match status" value="1"/>
</dbReference>
<dbReference type="EMBL" id="ABEU02000011">
    <property type="status" value="NOT_ANNOTATED_CDS"/>
    <property type="molecule type" value="Genomic_DNA"/>
</dbReference>
<reference evidence="6 7" key="2">
    <citation type="journal article" date="2018" name="Plant J.">
        <title>The Physcomitrella patens chromosome-scale assembly reveals moss genome structure and evolution.</title>
        <authorList>
            <person name="Lang D."/>
            <person name="Ullrich K.K."/>
            <person name="Murat F."/>
            <person name="Fuchs J."/>
            <person name="Jenkins J."/>
            <person name="Haas F.B."/>
            <person name="Piednoel M."/>
            <person name="Gundlach H."/>
            <person name="Van Bel M."/>
            <person name="Meyberg R."/>
            <person name="Vives C."/>
            <person name="Morata J."/>
            <person name="Symeonidi A."/>
            <person name="Hiss M."/>
            <person name="Muchero W."/>
            <person name="Kamisugi Y."/>
            <person name="Saleh O."/>
            <person name="Blanc G."/>
            <person name="Decker E.L."/>
            <person name="van Gessel N."/>
            <person name="Grimwood J."/>
            <person name="Hayes R.D."/>
            <person name="Graham S.W."/>
            <person name="Gunter L.E."/>
            <person name="McDaniel S.F."/>
            <person name="Hoernstein S.N.W."/>
            <person name="Larsson A."/>
            <person name="Li F.W."/>
            <person name="Perroud P.F."/>
            <person name="Phillips J."/>
            <person name="Ranjan P."/>
            <person name="Rokshar D.S."/>
            <person name="Rothfels C.J."/>
            <person name="Schneider L."/>
            <person name="Shu S."/>
            <person name="Stevenson D.W."/>
            <person name="Thummler F."/>
            <person name="Tillich M."/>
            <person name="Villarreal Aguilar J.C."/>
            <person name="Widiez T."/>
            <person name="Wong G.K."/>
            <person name="Wymore A."/>
            <person name="Zhang Y."/>
            <person name="Zimmer A.D."/>
            <person name="Quatrano R.S."/>
            <person name="Mayer K.F.X."/>
            <person name="Goodstein D."/>
            <person name="Casacuberta J.M."/>
            <person name="Vandepoele K."/>
            <person name="Reski R."/>
            <person name="Cuming A.C."/>
            <person name="Tuskan G.A."/>
            <person name="Maumus F."/>
            <person name="Salse J."/>
            <person name="Schmutz J."/>
            <person name="Rensing S.A."/>
        </authorList>
    </citation>
    <scope>NUCLEOTIDE SEQUENCE [LARGE SCALE GENOMIC DNA]</scope>
    <source>
        <strain evidence="6 7">cv. Gransden 2004</strain>
    </source>
</reference>
<dbReference type="Gene3D" id="2.40.50.90">
    <property type="match status" value="1"/>
</dbReference>
<keyword evidence="3" id="KW-0378">Hydrolase</keyword>
<evidence type="ECO:0000256" key="4">
    <source>
        <dbReference type="SAM" id="MobiDB-lite"/>
    </source>
</evidence>